<accession>A0A9P8PQI9</accession>
<comment type="caution">
    <text evidence="1">The sequence shown here is derived from an EMBL/GenBank/DDBJ whole genome shotgun (WGS) entry which is preliminary data.</text>
</comment>
<reference evidence="1" key="2">
    <citation type="submission" date="2021-01" db="EMBL/GenBank/DDBJ databases">
        <authorList>
            <person name="Schikora-Tamarit M.A."/>
        </authorList>
    </citation>
    <scope>NUCLEOTIDE SEQUENCE</scope>
    <source>
        <strain evidence="1">CBS2887</strain>
    </source>
</reference>
<name>A0A9P8PQI9_WICPI</name>
<dbReference type="AlphaFoldDB" id="A0A9P8PQI9"/>
<protein>
    <submittedName>
        <fullName evidence="1">Uncharacterized protein</fullName>
    </submittedName>
</protein>
<evidence type="ECO:0000313" key="2">
    <source>
        <dbReference type="Proteomes" id="UP000774326"/>
    </source>
</evidence>
<evidence type="ECO:0000313" key="1">
    <source>
        <dbReference type="EMBL" id="KAH3675699.1"/>
    </source>
</evidence>
<reference evidence="1" key="1">
    <citation type="journal article" date="2021" name="Open Biol.">
        <title>Shared evolutionary footprints suggest mitochondrial oxidative damage underlies multiple complex I losses in fungi.</title>
        <authorList>
            <person name="Schikora-Tamarit M.A."/>
            <person name="Marcet-Houben M."/>
            <person name="Nosek J."/>
            <person name="Gabaldon T."/>
        </authorList>
    </citation>
    <scope>NUCLEOTIDE SEQUENCE</scope>
    <source>
        <strain evidence="1">CBS2887</strain>
    </source>
</reference>
<sequence>MELEVSLEDNAEDEDEEEGAEVVVGSPVVEFGSVLSKNDRVTDLEAGAFTNELDVLVSAVLLLLLYEALNLGVCLKMVLPDSFFKTVGVDGSSGSPRAVMENFLLFGVDTEDCD</sequence>
<keyword evidence="2" id="KW-1185">Reference proteome</keyword>
<dbReference type="Proteomes" id="UP000774326">
    <property type="component" value="Unassembled WGS sequence"/>
</dbReference>
<gene>
    <name evidence="1" type="ORF">WICPIJ_009304</name>
</gene>
<organism evidence="1 2">
    <name type="scientific">Wickerhamomyces pijperi</name>
    <name type="common">Yeast</name>
    <name type="synonym">Pichia pijperi</name>
    <dbReference type="NCBI Taxonomy" id="599730"/>
    <lineage>
        <taxon>Eukaryota</taxon>
        <taxon>Fungi</taxon>
        <taxon>Dikarya</taxon>
        <taxon>Ascomycota</taxon>
        <taxon>Saccharomycotina</taxon>
        <taxon>Saccharomycetes</taxon>
        <taxon>Phaffomycetales</taxon>
        <taxon>Wickerhamomycetaceae</taxon>
        <taxon>Wickerhamomyces</taxon>
    </lineage>
</organism>
<proteinExistence type="predicted"/>
<dbReference type="EMBL" id="JAEUBG010005372">
    <property type="protein sequence ID" value="KAH3675699.1"/>
    <property type="molecule type" value="Genomic_DNA"/>
</dbReference>